<comment type="caution">
    <text evidence="1">The sequence shown here is derived from an EMBL/GenBank/DDBJ whole genome shotgun (WGS) entry which is preliminary data.</text>
</comment>
<keyword evidence="2" id="KW-1185">Reference proteome</keyword>
<protein>
    <submittedName>
        <fullName evidence="1">Carboxypeptidase-like regulatory domain-containing protein</fullName>
    </submittedName>
</protein>
<dbReference type="InterPro" id="IPR008969">
    <property type="entry name" value="CarboxyPept-like_regulatory"/>
</dbReference>
<reference evidence="2" key="1">
    <citation type="submission" date="2023-07" db="EMBL/GenBank/DDBJ databases">
        <title>Dyadobacter sp. nov 'subterranea' isolated from contaminted grondwater.</title>
        <authorList>
            <person name="Szabo I."/>
            <person name="Al-Omari J."/>
            <person name="Szerdahelyi S.G."/>
            <person name="Rado J."/>
        </authorList>
    </citation>
    <scope>NUCLEOTIDE SEQUENCE [LARGE SCALE GENOMIC DNA]</scope>
    <source>
        <strain evidence="2">UP-52</strain>
    </source>
</reference>
<dbReference type="NCBIfam" id="NF047436">
    <property type="entry name" value="LA_2272_repeat"/>
    <property type="match status" value="1"/>
</dbReference>
<dbReference type="EMBL" id="JACYGY010000001">
    <property type="protein sequence ID" value="MBE9464552.1"/>
    <property type="molecule type" value="Genomic_DNA"/>
</dbReference>
<name>A0ABR9WGK2_9BACT</name>
<organism evidence="1 2">
    <name type="scientific">Dyadobacter subterraneus</name>
    <dbReference type="NCBI Taxonomy" id="2773304"/>
    <lineage>
        <taxon>Bacteria</taxon>
        <taxon>Pseudomonadati</taxon>
        <taxon>Bacteroidota</taxon>
        <taxon>Cytophagia</taxon>
        <taxon>Cytophagales</taxon>
        <taxon>Spirosomataceae</taxon>
        <taxon>Dyadobacter</taxon>
    </lineage>
</organism>
<accession>A0ABR9WGK2</accession>
<sequence length="589" mass="64479">MMLSVCHAQNLLNKSVSISVRNKPVSDVLKIIGDQGNFSFSYNSDIIPGDSLVTITMHSKSVKQILEMMLRGNYQYKESGDFIIIQKTPKEKFYHLTGQIIDSESGKTVDYASVYSRQLLVSSLTDEEGIFKLKMRDRNFPISLTVSKVGYADTTIIVNSEFSLPLNITINPKAIDLDTLIVIYSEGGNSWLTRLFVSSRVRLQSRNISRFFVALPYQISLTPGLSSHGRMSSQIVNKLSINIYGGYTAGVNGVEIGGLFNISKKDVRYLQMATTFNAVSGHFTGVQVVGIYNQVLDSLVGVQISGFAGWTKGNLKGVQMAGILNKISGNLKGVQISGGGNITKGKTNGGQVSGIFNKSGKEIHGFQIAGGVNIGNENVFGPQISGIGNISKRETNGLQVGSLFNYTKNLKGVQIGIVNLADSSSGYSFGLLNIVKKGKGAIVVYGNEILPLNLAWKSGSKKLYNIFTIGSSIGGSKAYTFGFGIGREFKISKNLTLNTEITDQNIYLGRWRDLPVLYRFQTGLNIKLNKSLTLSAGPAFSMFYSEQKEFNSNYQSFSDKGFLRFKMSRNTQAWLGWQGGLSWNYGSIF</sequence>
<dbReference type="SUPFAM" id="SSF49464">
    <property type="entry name" value="Carboxypeptidase regulatory domain-like"/>
    <property type="match status" value="1"/>
</dbReference>
<dbReference type="InterPro" id="IPR058093">
    <property type="entry name" value="LA_2272-like"/>
</dbReference>
<proteinExistence type="predicted"/>
<evidence type="ECO:0000313" key="1">
    <source>
        <dbReference type="EMBL" id="MBE9464552.1"/>
    </source>
</evidence>
<gene>
    <name evidence="1" type="ORF">IEE83_21930</name>
</gene>
<evidence type="ECO:0000313" key="2">
    <source>
        <dbReference type="Proteomes" id="UP000634134"/>
    </source>
</evidence>
<dbReference type="Pfam" id="PF13715">
    <property type="entry name" value="CarbopepD_reg_2"/>
    <property type="match status" value="1"/>
</dbReference>
<dbReference type="Proteomes" id="UP000634134">
    <property type="component" value="Unassembled WGS sequence"/>
</dbReference>